<feature type="region of interest" description="Disordered" evidence="1">
    <location>
        <begin position="150"/>
        <end position="222"/>
    </location>
</feature>
<protein>
    <submittedName>
        <fullName evidence="2">Uncharacterized protein</fullName>
    </submittedName>
</protein>
<dbReference type="AlphaFoldDB" id="A0AAD6ZNS6"/>
<dbReference type="EMBL" id="JARIHO010000036">
    <property type="protein sequence ID" value="KAJ7331074.1"/>
    <property type="molecule type" value="Genomic_DNA"/>
</dbReference>
<keyword evidence="3" id="KW-1185">Reference proteome</keyword>
<dbReference type="Proteomes" id="UP001218218">
    <property type="component" value="Unassembled WGS sequence"/>
</dbReference>
<evidence type="ECO:0000256" key="1">
    <source>
        <dbReference type="SAM" id="MobiDB-lite"/>
    </source>
</evidence>
<feature type="region of interest" description="Disordered" evidence="1">
    <location>
        <begin position="71"/>
        <end position="106"/>
    </location>
</feature>
<feature type="region of interest" description="Disordered" evidence="1">
    <location>
        <begin position="299"/>
        <end position="324"/>
    </location>
</feature>
<accession>A0AAD6ZNS6</accession>
<evidence type="ECO:0000313" key="3">
    <source>
        <dbReference type="Proteomes" id="UP001218218"/>
    </source>
</evidence>
<name>A0AAD6ZNS6_9AGAR</name>
<feature type="compositionally biased region" description="Gly residues" evidence="1">
    <location>
        <begin position="206"/>
        <end position="215"/>
    </location>
</feature>
<proteinExistence type="predicted"/>
<feature type="compositionally biased region" description="Basic and acidic residues" evidence="1">
    <location>
        <begin position="161"/>
        <end position="175"/>
    </location>
</feature>
<reference evidence="2" key="1">
    <citation type="submission" date="2023-03" db="EMBL/GenBank/DDBJ databases">
        <title>Massive genome expansion in bonnet fungi (Mycena s.s.) driven by repeated elements and novel gene families across ecological guilds.</title>
        <authorList>
            <consortium name="Lawrence Berkeley National Laboratory"/>
            <person name="Harder C.B."/>
            <person name="Miyauchi S."/>
            <person name="Viragh M."/>
            <person name="Kuo A."/>
            <person name="Thoen E."/>
            <person name="Andreopoulos B."/>
            <person name="Lu D."/>
            <person name="Skrede I."/>
            <person name="Drula E."/>
            <person name="Henrissat B."/>
            <person name="Morin E."/>
            <person name="Kohler A."/>
            <person name="Barry K."/>
            <person name="LaButti K."/>
            <person name="Morin E."/>
            <person name="Salamov A."/>
            <person name="Lipzen A."/>
            <person name="Mereny Z."/>
            <person name="Hegedus B."/>
            <person name="Baldrian P."/>
            <person name="Stursova M."/>
            <person name="Weitz H."/>
            <person name="Taylor A."/>
            <person name="Grigoriev I.V."/>
            <person name="Nagy L.G."/>
            <person name="Martin F."/>
            <person name="Kauserud H."/>
        </authorList>
    </citation>
    <scope>NUCLEOTIDE SEQUENCE</scope>
    <source>
        <strain evidence="2">CBHHK002</strain>
    </source>
</reference>
<sequence>MSGFEMYLQAAVELSWVEVLEIARGWGLNTRTPLIESPIDVERENRKSNITELVQVHNGSLHTPRAARWENGGRQAEPGVGLSVRGTRPSGTVGNGGGGGHSEDGEWLSFENETLMREEKRRGVDGRRGTKIPEDVPLFREEFQDGEMKVRARRQSADSWVDCRKSDRQTTDRRRPSITQEDAEARRDQSAEVGCRRRMQRALRQGGSGGEGGRAVGTERTSGPDLGWWTWRHKGTEARKLRVPFVVVLLNSEWAQATSPPLIMNLIDRRRSGRRWRWDKVKVGNSQFLDGRVTIVKPGLGREGKGRERKGIEGNKKERNAKRI</sequence>
<evidence type="ECO:0000313" key="2">
    <source>
        <dbReference type="EMBL" id="KAJ7331074.1"/>
    </source>
</evidence>
<gene>
    <name evidence="2" type="ORF">DFH08DRAFT_815157</name>
</gene>
<feature type="compositionally biased region" description="Basic and acidic residues" evidence="1">
    <location>
        <begin position="300"/>
        <end position="318"/>
    </location>
</feature>
<organism evidence="2 3">
    <name type="scientific">Mycena albidolilacea</name>
    <dbReference type="NCBI Taxonomy" id="1033008"/>
    <lineage>
        <taxon>Eukaryota</taxon>
        <taxon>Fungi</taxon>
        <taxon>Dikarya</taxon>
        <taxon>Basidiomycota</taxon>
        <taxon>Agaricomycotina</taxon>
        <taxon>Agaricomycetes</taxon>
        <taxon>Agaricomycetidae</taxon>
        <taxon>Agaricales</taxon>
        <taxon>Marasmiineae</taxon>
        <taxon>Mycenaceae</taxon>
        <taxon>Mycena</taxon>
    </lineage>
</organism>
<comment type="caution">
    <text evidence="2">The sequence shown here is derived from an EMBL/GenBank/DDBJ whole genome shotgun (WGS) entry which is preliminary data.</text>
</comment>